<organism evidence="1">
    <name type="scientific">marine sediment metagenome</name>
    <dbReference type="NCBI Taxonomy" id="412755"/>
    <lineage>
        <taxon>unclassified sequences</taxon>
        <taxon>metagenomes</taxon>
        <taxon>ecological metagenomes</taxon>
    </lineage>
</organism>
<evidence type="ECO:0000313" key="1">
    <source>
        <dbReference type="EMBL" id="GAI78531.1"/>
    </source>
</evidence>
<dbReference type="SUPFAM" id="SSF102114">
    <property type="entry name" value="Radical SAM enzymes"/>
    <property type="match status" value="1"/>
</dbReference>
<reference evidence="1" key="1">
    <citation type="journal article" date="2014" name="Front. Microbiol.">
        <title>High frequency of phylogenetically diverse reductive dehalogenase-homologous genes in deep subseafloor sedimentary metagenomes.</title>
        <authorList>
            <person name="Kawai M."/>
            <person name="Futagami T."/>
            <person name="Toyoda A."/>
            <person name="Takaki Y."/>
            <person name="Nishi S."/>
            <person name="Hori S."/>
            <person name="Arai W."/>
            <person name="Tsubouchi T."/>
            <person name="Morono Y."/>
            <person name="Uchiyama I."/>
            <person name="Ito T."/>
            <person name="Fujiyama A."/>
            <person name="Inagaki F."/>
            <person name="Takami H."/>
        </authorList>
    </citation>
    <scope>NUCLEOTIDE SEQUENCE</scope>
    <source>
        <strain evidence="1">Expedition CK06-06</strain>
    </source>
</reference>
<name>X1SHE0_9ZZZZ</name>
<dbReference type="InterPro" id="IPR058240">
    <property type="entry name" value="rSAM_sf"/>
</dbReference>
<protein>
    <recommendedName>
        <fullName evidence="2">Radical SAM core domain-containing protein</fullName>
    </recommendedName>
</protein>
<dbReference type="EMBL" id="BARW01005369">
    <property type="protein sequence ID" value="GAI78531.1"/>
    <property type="molecule type" value="Genomic_DNA"/>
</dbReference>
<accession>X1SHE0</accession>
<feature type="non-terminal residue" evidence="1">
    <location>
        <position position="36"/>
    </location>
</feature>
<dbReference type="InterPro" id="IPR013785">
    <property type="entry name" value="Aldolase_TIM"/>
</dbReference>
<dbReference type="Gene3D" id="3.20.20.70">
    <property type="entry name" value="Aldolase class I"/>
    <property type="match status" value="1"/>
</dbReference>
<proteinExistence type="predicted"/>
<gene>
    <name evidence="1" type="ORF">S12H4_11756</name>
</gene>
<dbReference type="AlphaFoldDB" id="X1SHE0"/>
<sequence length="36" mass="3917">MTTEQIISLIDQISELGVNALSFTGGEPTLRKDLPE</sequence>
<comment type="caution">
    <text evidence="1">The sequence shown here is derived from an EMBL/GenBank/DDBJ whole genome shotgun (WGS) entry which is preliminary data.</text>
</comment>
<evidence type="ECO:0008006" key="2">
    <source>
        <dbReference type="Google" id="ProtNLM"/>
    </source>
</evidence>